<accession>A0A2T3YZU2</accession>
<feature type="domain" description="F-box" evidence="1">
    <location>
        <begin position="1"/>
        <end position="45"/>
    </location>
</feature>
<dbReference type="Gene3D" id="3.80.10.10">
    <property type="entry name" value="Ribonuclease Inhibitor"/>
    <property type="match status" value="1"/>
</dbReference>
<dbReference type="EMBL" id="KZ679266">
    <property type="protein sequence ID" value="PTB38073.1"/>
    <property type="molecule type" value="Genomic_DNA"/>
</dbReference>
<evidence type="ECO:0000313" key="2">
    <source>
        <dbReference type="EMBL" id="PTB38073.1"/>
    </source>
</evidence>
<dbReference type="PROSITE" id="PS50181">
    <property type="entry name" value="FBOX"/>
    <property type="match status" value="1"/>
</dbReference>
<organism evidence="2 3">
    <name type="scientific">Trichoderma asperellum (strain ATCC 204424 / CBS 433.97 / NBRC 101777)</name>
    <dbReference type="NCBI Taxonomy" id="1042311"/>
    <lineage>
        <taxon>Eukaryota</taxon>
        <taxon>Fungi</taxon>
        <taxon>Dikarya</taxon>
        <taxon>Ascomycota</taxon>
        <taxon>Pezizomycotina</taxon>
        <taxon>Sordariomycetes</taxon>
        <taxon>Hypocreomycetidae</taxon>
        <taxon>Hypocreales</taxon>
        <taxon>Hypocreaceae</taxon>
        <taxon>Trichoderma</taxon>
    </lineage>
</organism>
<dbReference type="SUPFAM" id="SSF52047">
    <property type="entry name" value="RNI-like"/>
    <property type="match status" value="1"/>
</dbReference>
<evidence type="ECO:0000259" key="1">
    <source>
        <dbReference type="PROSITE" id="PS50181"/>
    </source>
</evidence>
<gene>
    <name evidence="2" type="ORF">M441DRAFT_39238</name>
</gene>
<proteinExistence type="predicted"/>
<sequence>MSLPEEIVELICQQLTIRDSLTLSFVCRASKALNRIVTPVLYSRFNPWGKMKKLADFLRSISLRPELGGYVQEIIFSGSLFWFELTEDHLTVFADVATRLGIDLEDWMKEYPYEAVTQLVIAQTPNVKIMDVVVDEAYAEAGAGAFRLLEKLAAQTPRWVSLPQLHQLTVGHEEPRRISLGYFGGIIELAPHIQELTISPCYGLYCDEEPKNDRFSLNNVTNLKLDGGHISKSQLESIVRLCRRLEIFELRHNTMYAGLPEVIVTPREVIEILALHKHTLRSISVDLGYRERRTPDDLSFTGICADGHQILSLKEFSRLETFKIDGTSVLFPAITKSDYHTNVLVNLLPKSIRQFQLINAQYEAVANMICLVESITEFPLLKEVTLTGNVAGGPLGEDMVEFDKHELDTLYAMLERNGIMIGKKSR</sequence>
<reference evidence="2 3" key="1">
    <citation type="submission" date="2016-07" db="EMBL/GenBank/DDBJ databases">
        <title>Multiple horizontal gene transfer events from other fungi enriched the ability of initially mycotrophic Trichoderma (Ascomycota) to feed on dead plant biomass.</title>
        <authorList>
            <consortium name="DOE Joint Genome Institute"/>
            <person name="Aerts A."/>
            <person name="Atanasova L."/>
            <person name="Chenthamara K."/>
            <person name="Zhang J."/>
            <person name="Grujic M."/>
            <person name="Henrissat B."/>
            <person name="Kuo A."/>
            <person name="Salamov A."/>
            <person name="Lipzen A."/>
            <person name="Labutti K."/>
            <person name="Barry K."/>
            <person name="Miao Y."/>
            <person name="Rahimi M.J."/>
            <person name="Shen Q."/>
            <person name="Grigoriev I.V."/>
            <person name="Kubicek C.P."/>
            <person name="Druzhinina I.S."/>
        </authorList>
    </citation>
    <scope>NUCLEOTIDE SEQUENCE [LARGE SCALE GENOMIC DNA]</scope>
    <source>
        <strain evidence="2 3">CBS 433.97</strain>
    </source>
</reference>
<dbReference type="AlphaFoldDB" id="A0A2T3YZU2"/>
<keyword evidence="3" id="KW-1185">Reference proteome</keyword>
<dbReference type="InterPro" id="IPR032675">
    <property type="entry name" value="LRR_dom_sf"/>
</dbReference>
<dbReference type="OrthoDB" id="2520703at2759"/>
<dbReference type="STRING" id="1042311.A0A2T3YZU2"/>
<dbReference type="Proteomes" id="UP000240493">
    <property type="component" value="Unassembled WGS sequence"/>
</dbReference>
<name>A0A2T3YZU2_TRIA4</name>
<dbReference type="Pfam" id="PF00646">
    <property type="entry name" value="F-box"/>
    <property type="match status" value="1"/>
</dbReference>
<protein>
    <recommendedName>
        <fullName evidence="1">F-box domain-containing protein</fullName>
    </recommendedName>
</protein>
<evidence type="ECO:0000313" key="3">
    <source>
        <dbReference type="Proteomes" id="UP000240493"/>
    </source>
</evidence>
<dbReference type="InterPro" id="IPR001810">
    <property type="entry name" value="F-box_dom"/>
</dbReference>